<feature type="non-terminal residue" evidence="2">
    <location>
        <position position="50"/>
    </location>
</feature>
<evidence type="ECO:0000256" key="1">
    <source>
        <dbReference type="SAM" id="MobiDB-lite"/>
    </source>
</evidence>
<keyword evidence="3" id="KW-1185">Reference proteome</keyword>
<sequence length="50" mass="5521">MEKALNDGTKRDRHNQADGRSNIGRGPNSRVWATCLLRCVGIENVEPDVA</sequence>
<gene>
    <name evidence="2" type="ORF">NTEN_LOCUS7275</name>
</gene>
<dbReference type="Proteomes" id="UP000479000">
    <property type="component" value="Unassembled WGS sequence"/>
</dbReference>
<feature type="compositionally biased region" description="Basic and acidic residues" evidence="1">
    <location>
        <begin position="1"/>
        <end position="17"/>
    </location>
</feature>
<feature type="region of interest" description="Disordered" evidence="1">
    <location>
        <begin position="1"/>
        <end position="28"/>
    </location>
</feature>
<dbReference type="EMBL" id="CADCXU010010946">
    <property type="protein sequence ID" value="CAB0001488.1"/>
    <property type="molecule type" value="Genomic_DNA"/>
</dbReference>
<organism evidence="2 3">
    <name type="scientific">Nesidiocoris tenuis</name>
    <dbReference type="NCBI Taxonomy" id="355587"/>
    <lineage>
        <taxon>Eukaryota</taxon>
        <taxon>Metazoa</taxon>
        <taxon>Ecdysozoa</taxon>
        <taxon>Arthropoda</taxon>
        <taxon>Hexapoda</taxon>
        <taxon>Insecta</taxon>
        <taxon>Pterygota</taxon>
        <taxon>Neoptera</taxon>
        <taxon>Paraneoptera</taxon>
        <taxon>Hemiptera</taxon>
        <taxon>Heteroptera</taxon>
        <taxon>Panheteroptera</taxon>
        <taxon>Cimicomorpha</taxon>
        <taxon>Miridae</taxon>
        <taxon>Dicyphina</taxon>
        <taxon>Nesidiocoris</taxon>
    </lineage>
</organism>
<protein>
    <submittedName>
        <fullName evidence="2">Uncharacterized protein</fullName>
    </submittedName>
</protein>
<accession>A0A6H5GES6</accession>
<name>A0A6H5GES6_9HEMI</name>
<proteinExistence type="predicted"/>
<reference evidence="2 3" key="1">
    <citation type="submission" date="2020-02" db="EMBL/GenBank/DDBJ databases">
        <authorList>
            <person name="Ferguson B K."/>
        </authorList>
    </citation>
    <scope>NUCLEOTIDE SEQUENCE [LARGE SCALE GENOMIC DNA]</scope>
</reference>
<dbReference type="AlphaFoldDB" id="A0A6H5GES6"/>
<evidence type="ECO:0000313" key="3">
    <source>
        <dbReference type="Proteomes" id="UP000479000"/>
    </source>
</evidence>
<evidence type="ECO:0000313" key="2">
    <source>
        <dbReference type="EMBL" id="CAB0001488.1"/>
    </source>
</evidence>